<keyword evidence="2" id="KW-1185">Reference proteome</keyword>
<dbReference type="Proteomes" id="UP000095282">
    <property type="component" value="Unplaced"/>
</dbReference>
<organism evidence="2 3">
    <name type="scientific">Caenorhabditis tropicalis</name>
    <dbReference type="NCBI Taxonomy" id="1561998"/>
    <lineage>
        <taxon>Eukaryota</taxon>
        <taxon>Metazoa</taxon>
        <taxon>Ecdysozoa</taxon>
        <taxon>Nematoda</taxon>
        <taxon>Chromadorea</taxon>
        <taxon>Rhabditida</taxon>
        <taxon>Rhabditina</taxon>
        <taxon>Rhabditomorpha</taxon>
        <taxon>Rhabditoidea</taxon>
        <taxon>Rhabditidae</taxon>
        <taxon>Peloderinae</taxon>
        <taxon>Caenorhabditis</taxon>
    </lineage>
</organism>
<sequence>MDSYFASNLIQKTTGIRGFSHYISWITVGHRKDDAGRGREMGAVISHLLNVFKSCRIDKVRIEFEEMQENFRVEDVFSPGQVIKNFECHQESLRSGLSIERILEKVQIENLVSYTPNLTRQALLLVNSPRAELRETRLKQEDFLEFIRRWIQGSGDRIEFLDFCYRCYYWDNWTEADLSEFN</sequence>
<evidence type="ECO:0000259" key="1">
    <source>
        <dbReference type="Pfam" id="PF07735"/>
    </source>
</evidence>
<protein>
    <submittedName>
        <fullName evidence="3">FBA_2 domain-containing protein</fullName>
    </submittedName>
</protein>
<accession>A0A1I7UP51</accession>
<feature type="domain" description="Sdz-33 F-box" evidence="1">
    <location>
        <begin position="105"/>
        <end position="162"/>
    </location>
</feature>
<reference evidence="3" key="1">
    <citation type="submission" date="2016-11" db="UniProtKB">
        <authorList>
            <consortium name="WormBaseParasite"/>
        </authorList>
    </citation>
    <scope>IDENTIFICATION</scope>
</reference>
<proteinExistence type="predicted"/>
<dbReference type="eggNOG" id="ENOG502TK8G">
    <property type="taxonomic scope" value="Eukaryota"/>
</dbReference>
<dbReference type="Pfam" id="PF07735">
    <property type="entry name" value="FBA_2"/>
    <property type="match status" value="1"/>
</dbReference>
<evidence type="ECO:0000313" key="2">
    <source>
        <dbReference type="Proteomes" id="UP000095282"/>
    </source>
</evidence>
<dbReference type="WBParaSite" id="Csp11.Scaffold630.g17937.t1">
    <property type="protein sequence ID" value="Csp11.Scaffold630.g17937.t1"/>
    <property type="gene ID" value="Csp11.Scaffold630.g17937"/>
</dbReference>
<dbReference type="AlphaFoldDB" id="A0A1I7UP51"/>
<dbReference type="InterPro" id="IPR012885">
    <property type="entry name" value="F-box_Sdz-33"/>
</dbReference>
<evidence type="ECO:0000313" key="3">
    <source>
        <dbReference type="WBParaSite" id="Csp11.Scaffold630.g17937.t1"/>
    </source>
</evidence>
<name>A0A1I7UP51_9PELO</name>